<feature type="signal peptide" evidence="1">
    <location>
        <begin position="1"/>
        <end position="20"/>
    </location>
</feature>
<sequence length="428" mass="47517">MRIRLSLALFLCLLSFGFLPAVEAGSSANDFYAGSHKVDITPLRSVYMGGQSLDRKSQGVHDPLSCRALAMKSGDTTVVIASLDVLGLSFIDVEAVRSGVPLPKENILITATHNHSGPDTIGLYGKSLSKRFSDFPVASGRDERYMAYLRFGAINCVNGAIQNLQPAELYLSQSNQWDLSRNSRVPDSLDQTMAVLRAVNKEGKTIAVLFNFGAHAEVLKGKKEISADFLGPVYREVEREFGGTAIFVNGALGAMVGPAENGKKPESNWESMEKYGKRFAEAVILTARDGWRVENPDIAIKREVLKIPLQNFRFRLAMAFGLIPERSADGRITSEINFWRLGPAWIVTVPGEPYPAFAELLRRRMSGVPNFIFSLANDELGYVMFENDCRKKLYDYERSMAVSCKIGHQLYEELSRLMGQPLAQKEKK</sequence>
<evidence type="ECO:0000313" key="3">
    <source>
        <dbReference type="EMBL" id="KKU22631.1"/>
    </source>
</evidence>
<dbReference type="InterPro" id="IPR031329">
    <property type="entry name" value="NEUT/ALK_ceramidase_N"/>
</dbReference>
<evidence type="ECO:0000256" key="1">
    <source>
        <dbReference type="SAM" id="SignalP"/>
    </source>
</evidence>
<protein>
    <recommendedName>
        <fullName evidence="2">Neutral/alkaline non-lysosomal ceramidase N-terminal domain-containing protein</fullName>
    </recommendedName>
</protein>
<gene>
    <name evidence="3" type="ORF">UX33_C0008G0007</name>
</gene>
<feature type="chain" id="PRO_5002538882" description="Neutral/alkaline non-lysosomal ceramidase N-terminal domain-containing protein" evidence="1">
    <location>
        <begin position="21"/>
        <end position="428"/>
    </location>
</feature>
<reference evidence="3 4" key="1">
    <citation type="journal article" date="2015" name="Nature">
        <title>rRNA introns, odd ribosomes, and small enigmatic genomes across a large radiation of phyla.</title>
        <authorList>
            <person name="Brown C.T."/>
            <person name="Hug L.A."/>
            <person name="Thomas B.C."/>
            <person name="Sharon I."/>
            <person name="Castelle C.J."/>
            <person name="Singh A."/>
            <person name="Wilkins M.J."/>
            <person name="Williams K.H."/>
            <person name="Banfield J.F."/>
        </authorList>
    </citation>
    <scope>NUCLEOTIDE SEQUENCE [LARGE SCALE GENOMIC DNA]</scope>
</reference>
<comment type="caution">
    <text evidence="3">The sequence shown here is derived from an EMBL/GenBank/DDBJ whole genome shotgun (WGS) entry which is preliminary data.</text>
</comment>
<proteinExistence type="predicted"/>
<keyword evidence="1" id="KW-0732">Signal</keyword>
<evidence type="ECO:0000313" key="4">
    <source>
        <dbReference type="Proteomes" id="UP000034569"/>
    </source>
</evidence>
<accession>A0A0G1NQG4</accession>
<dbReference type="Proteomes" id="UP000034569">
    <property type="component" value="Unassembled WGS sequence"/>
</dbReference>
<dbReference type="AlphaFoldDB" id="A0A0G1NQG4"/>
<dbReference type="Pfam" id="PF04734">
    <property type="entry name" value="Ceramidase_alk"/>
    <property type="match status" value="1"/>
</dbReference>
<feature type="domain" description="Neutral/alkaline non-lysosomal ceramidase N-terminal" evidence="2">
    <location>
        <begin position="32"/>
        <end position="243"/>
    </location>
</feature>
<dbReference type="EMBL" id="LCLU01000008">
    <property type="protein sequence ID" value="KKU22631.1"/>
    <property type="molecule type" value="Genomic_DNA"/>
</dbReference>
<organism evidence="3 4">
    <name type="scientific">Candidatus Azambacteria bacterium GW2011_GWC1_46_13</name>
    <dbReference type="NCBI Taxonomy" id="1618619"/>
    <lineage>
        <taxon>Bacteria</taxon>
        <taxon>Candidatus Azamiibacteriota</taxon>
    </lineage>
</organism>
<evidence type="ECO:0000259" key="2">
    <source>
        <dbReference type="Pfam" id="PF04734"/>
    </source>
</evidence>
<name>A0A0G1NQG4_9BACT</name>